<dbReference type="RefSeq" id="YP_009226488.1">
    <property type="nucleotide sequence ID" value="NC_029106.1"/>
</dbReference>
<evidence type="ECO:0000313" key="1">
    <source>
        <dbReference type="EMBL" id="ALA45400.1"/>
    </source>
</evidence>
<dbReference type="Proteomes" id="UP000201646">
    <property type="component" value="Segment"/>
</dbReference>
<reference evidence="1" key="1">
    <citation type="submission" date="2015-09" db="EMBL/GenBank/DDBJ databases">
        <authorList>
            <person name="Zhao X."/>
        </authorList>
    </citation>
    <scope>NUCLEOTIDE SEQUENCE</scope>
</reference>
<dbReference type="KEGG" id="vg:26798953"/>
<accession>A0A0K2FHR6</accession>
<evidence type="ECO:0000313" key="2">
    <source>
        <dbReference type="Proteomes" id="UP000201646"/>
    </source>
</evidence>
<sequence length="191" mass="21512">MTTNFYPVLSVEALRDGNFWTWNNVHARGTMSDEEIESFAPDGTLNARRFIAAMRARGFNIPAGVAAAEDDGRNYVVVQKNTREPWCAVDYLRCVNEDGTDRPFLTRCFQAGEAVKLVGGNRVAPLHWHAPAPMSAEQLHTLLGDNRARIVGSQRARVLRKRGLDVRYAYDTTQGKRRYIWLMPIDTGTQA</sequence>
<gene>
    <name evidence="1" type="ORF">ADP64_000070</name>
</gene>
<dbReference type="OrthoDB" id="40405at10239"/>
<proteinExistence type="predicted"/>
<organism evidence="1 2">
    <name type="scientific">Achromobacter phage phiAxp-2</name>
    <dbReference type="NCBI Taxonomy" id="1664246"/>
    <lineage>
        <taxon>Viruses</taxon>
        <taxon>Duplodnaviria</taxon>
        <taxon>Heunggongvirae</taxon>
        <taxon>Uroviricota</taxon>
        <taxon>Caudoviricetes</taxon>
        <taxon>Casjensviridae</taxon>
        <taxon>Fengtaivirus</taxon>
        <taxon>Fengtaivirus Axp2</taxon>
    </lineage>
</organism>
<protein>
    <submittedName>
        <fullName evidence="1">Uncharacterized protein</fullName>
    </submittedName>
</protein>
<name>A0A0K2FHR6_9CAUD</name>
<dbReference type="GeneID" id="26798953"/>
<dbReference type="EMBL" id="KT321316">
    <property type="protein sequence ID" value="ALA45400.1"/>
    <property type="molecule type" value="Genomic_DNA"/>
</dbReference>
<keyword evidence="2" id="KW-1185">Reference proteome</keyword>